<feature type="compositionally biased region" description="Low complexity" evidence="13">
    <location>
        <begin position="556"/>
        <end position="571"/>
    </location>
</feature>
<evidence type="ECO:0000313" key="16">
    <source>
        <dbReference type="Proteomes" id="UP000792457"/>
    </source>
</evidence>
<dbReference type="InterPro" id="IPR042521">
    <property type="entry name" value="DYRK"/>
</dbReference>
<evidence type="ECO:0000256" key="13">
    <source>
        <dbReference type="SAM" id="MobiDB-lite"/>
    </source>
</evidence>
<keyword evidence="8 12" id="KW-0067">ATP-binding</keyword>
<dbReference type="GO" id="GO:0004674">
    <property type="term" value="F:protein serine/threonine kinase activity"/>
    <property type="evidence" value="ECO:0007669"/>
    <property type="project" value="UniProtKB-KW"/>
</dbReference>
<comment type="caution">
    <text evidence="15">The sequence shown here is derived from an EMBL/GenBank/DDBJ whole genome shotgun (WGS) entry which is preliminary data.</text>
</comment>
<dbReference type="InterPro" id="IPR050494">
    <property type="entry name" value="Ser_Thr_dual-spec_kinase"/>
</dbReference>
<dbReference type="PROSITE" id="PS00108">
    <property type="entry name" value="PROTEIN_KINASE_ST"/>
    <property type="match status" value="1"/>
</dbReference>
<evidence type="ECO:0000256" key="3">
    <source>
        <dbReference type="ARBA" id="ARBA00022527"/>
    </source>
</evidence>
<protein>
    <recommendedName>
        <fullName evidence="2">dual-specificity kinase</fullName>
        <ecNumber evidence="2">2.7.12.1</ecNumber>
    </recommendedName>
</protein>
<evidence type="ECO:0000256" key="8">
    <source>
        <dbReference type="ARBA" id="ARBA00022840"/>
    </source>
</evidence>
<keyword evidence="4" id="KW-0597">Phosphoprotein</keyword>
<evidence type="ECO:0000256" key="9">
    <source>
        <dbReference type="ARBA" id="ARBA00049003"/>
    </source>
</evidence>
<gene>
    <name evidence="15" type="ORF">J437_LFUL008775</name>
</gene>
<dbReference type="FunFam" id="3.30.200.20:FF:000127">
    <property type="entry name" value="Putative dual specificity tyrosine-phosphorylation-regulated kinase 2"/>
    <property type="match status" value="1"/>
</dbReference>
<dbReference type="GO" id="GO:0005634">
    <property type="term" value="C:nucleus"/>
    <property type="evidence" value="ECO:0007669"/>
    <property type="project" value="TreeGrafter"/>
</dbReference>
<evidence type="ECO:0000256" key="1">
    <source>
        <dbReference type="ARBA" id="ARBA00008867"/>
    </source>
</evidence>
<name>A0A8K0NYK2_LADFU</name>
<feature type="region of interest" description="Disordered" evidence="13">
    <location>
        <begin position="76"/>
        <end position="113"/>
    </location>
</feature>
<feature type="domain" description="Protein kinase" evidence="14">
    <location>
        <begin position="179"/>
        <end position="491"/>
    </location>
</feature>
<feature type="compositionally biased region" description="Polar residues" evidence="13">
    <location>
        <begin position="572"/>
        <end position="595"/>
    </location>
</feature>
<feature type="compositionally biased region" description="Basic residues" evidence="13">
    <location>
        <begin position="603"/>
        <end position="613"/>
    </location>
</feature>
<evidence type="ECO:0000259" key="14">
    <source>
        <dbReference type="PROSITE" id="PS50011"/>
    </source>
</evidence>
<feature type="non-terminal residue" evidence="15">
    <location>
        <position position="613"/>
    </location>
</feature>
<dbReference type="PANTHER" id="PTHR24058:SF112">
    <property type="entry name" value="DUAL SPECIFICITY TYROSINE-PHOSPHORYLATION-REGULATED KINASE 3 HOMOLOG-RELATED"/>
    <property type="match status" value="1"/>
</dbReference>
<dbReference type="AlphaFoldDB" id="A0A8K0NYK2"/>
<feature type="compositionally biased region" description="Low complexity" evidence="13">
    <location>
        <begin position="76"/>
        <end position="85"/>
    </location>
</feature>
<evidence type="ECO:0000313" key="15">
    <source>
        <dbReference type="EMBL" id="KAG8226477.1"/>
    </source>
</evidence>
<keyword evidence="3" id="KW-0723">Serine/threonine-protein kinase</keyword>
<feature type="region of interest" description="Disordered" evidence="13">
    <location>
        <begin position="491"/>
        <end position="613"/>
    </location>
</feature>
<dbReference type="Pfam" id="PF00069">
    <property type="entry name" value="Pkinase"/>
    <property type="match status" value="1"/>
</dbReference>
<comment type="catalytic activity">
    <reaction evidence="9">
        <text>L-seryl-[protein] + ATP = O-phospho-L-seryl-[protein] + ADP + H(+)</text>
        <dbReference type="Rhea" id="RHEA:17989"/>
        <dbReference type="Rhea" id="RHEA-COMP:9863"/>
        <dbReference type="Rhea" id="RHEA-COMP:11604"/>
        <dbReference type="ChEBI" id="CHEBI:15378"/>
        <dbReference type="ChEBI" id="CHEBI:29999"/>
        <dbReference type="ChEBI" id="CHEBI:30616"/>
        <dbReference type="ChEBI" id="CHEBI:83421"/>
        <dbReference type="ChEBI" id="CHEBI:456216"/>
        <dbReference type="EC" id="2.7.12.1"/>
    </reaction>
</comment>
<dbReference type="Gene3D" id="3.30.200.20">
    <property type="entry name" value="Phosphorylase Kinase, domain 1"/>
    <property type="match status" value="1"/>
</dbReference>
<feature type="compositionally biased region" description="Polar residues" evidence="13">
    <location>
        <begin position="91"/>
        <end position="101"/>
    </location>
</feature>
<dbReference type="EMBL" id="KZ308283">
    <property type="protein sequence ID" value="KAG8226477.1"/>
    <property type="molecule type" value="Genomic_DNA"/>
</dbReference>
<dbReference type="Gene3D" id="1.10.510.10">
    <property type="entry name" value="Transferase(Phosphotransferase) domain 1"/>
    <property type="match status" value="1"/>
</dbReference>
<keyword evidence="5" id="KW-0808">Transferase</keyword>
<dbReference type="Gene3D" id="3.30.10.30">
    <property type="entry name" value="DYRK"/>
    <property type="match status" value="1"/>
</dbReference>
<dbReference type="Proteomes" id="UP000792457">
    <property type="component" value="Unassembled WGS sequence"/>
</dbReference>
<dbReference type="GO" id="GO:0005856">
    <property type="term" value="C:cytoskeleton"/>
    <property type="evidence" value="ECO:0007669"/>
    <property type="project" value="TreeGrafter"/>
</dbReference>
<evidence type="ECO:0000256" key="6">
    <source>
        <dbReference type="ARBA" id="ARBA00022741"/>
    </source>
</evidence>
<dbReference type="PROSITE" id="PS00107">
    <property type="entry name" value="PROTEIN_KINASE_ATP"/>
    <property type="match status" value="1"/>
</dbReference>
<feature type="compositionally biased region" description="Low complexity" evidence="13">
    <location>
        <begin position="500"/>
        <end position="511"/>
    </location>
</feature>
<accession>A0A8K0NYK2</accession>
<dbReference type="GO" id="GO:0005524">
    <property type="term" value="F:ATP binding"/>
    <property type="evidence" value="ECO:0007669"/>
    <property type="project" value="UniProtKB-UniRule"/>
</dbReference>
<reference evidence="15" key="1">
    <citation type="submission" date="2013-04" db="EMBL/GenBank/DDBJ databases">
        <authorList>
            <person name="Qu J."/>
            <person name="Murali S.C."/>
            <person name="Bandaranaike D."/>
            <person name="Bellair M."/>
            <person name="Blankenburg K."/>
            <person name="Chao H."/>
            <person name="Dinh H."/>
            <person name="Doddapaneni H."/>
            <person name="Downs B."/>
            <person name="Dugan-Rocha S."/>
            <person name="Elkadiri S."/>
            <person name="Gnanaolivu R.D."/>
            <person name="Hernandez B."/>
            <person name="Javaid M."/>
            <person name="Jayaseelan J.C."/>
            <person name="Lee S."/>
            <person name="Li M."/>
            <person name="Ming W."/>
            <person name="Munidasa M."/>
            <person name="Muniz J."/>
            <person name="Nguyen L."/>
            <person name="Ongeri F."/>
            <person name="Osuji N."/>
            <person name="Pu L.-L."/>
            <person name="Puazo M."/>
            <person name="Qu C."/>
            <person name="Quiroz J."/>
            <person name="Raj R."/>
            <person name="Weissenberger G."/>
            <person name="Xin Y."/>
            <person name="Zou X."/>
            <person name="Han Y."/>
            <person name="Richards S."/>
            <person name="Worley K."/>
            <person name="Muzny D."/>
            <person name="Gibbs R."/>
        </authorList>
    </citation>
    <scope>NUCLEOTIDE SEQUENCE</scope>
    <source>
        <strain evidence="15">Sampled in the wild</strain>
    </source>
</reference>
<dbReference type="PROSITE" id="PS50011">
    <property type="entry name" value="PROTEIN_KINASE_DOM"/>
    <property type="match status" value="1"/>
</dbReference>
<evidence type="ECO:0000256" key="12">
    <source>
        <dbReference type="PROSITE-ProRule" id="PRU10141"/>
    </source>
</evidence>
<dbReference type="GO" id="GO:0004712">
    <property type="term" value="F:protein serine/threonine/tyrosine kinase activity"/>
    <property type="evidence" value="ECO:0007669"/>
    <property type="project" value="UniProtKB-EC"/>
</dbReference>
<dbReference type="SUPFAM" id="SSF56112">
    <property type="entry name" value="Protein kinase-like (PK-like)"/>
    <property type="match status" value="1"/>
</dbReference>
<dbReference type="InterPro" id="IPR000719">
    <property type="entry name" value="Prot_kinase_dom"/>
</dbReference>
<dbReference type="GO" id="GO:0005737">
    <property type="term" value="C:cytoplasm"/>
    <property type="evidence" value="ECO:0007669"/>
    <property type="project" value="TreeGrafter"/>
</dbReference>
<feature type="compositionally biased region" description="Low complexity" evidence="13">
    <location>
        <begin position="102"/>
        <end position="113"/>
    </location>
</feature>
<reference evidence="15" key="2">
    <citation type="submission" date="2017-10" db="EMBL/GenBank/DDBJ databases">
        <title>Ladona fulva Genome sequencing and assembly.</title>
        <authorList>
            <person name="Murali S."/>
            <person name="Richards S."/>
            <person name="Bandaranaike D."/>
            <person name="Bellair M."/>
            <person name="Blankenburg K."/>
            <person name="Chao H."/>
            <person name="Dinh H."/>
            <person name="Doddapaneni H."/>
            <person name="Dugan-Rocha S."/>
            <person name="Elkadiri S."/>
            <person name="Gnanaolivu R."/>
            <person name="Hernandez B."/>
            <person name="Skinner E."/>
            <person name="Javaid M."/>
            <person name="Lee S."/>
            <person name="Li M."/>
            <person name="Ming W."/>
            <person name="Munidasa M."/>
            <person name="Muniz J."/>
            <person name="Nguyen L."/>
            <person name="Hughes D."/>
            <person name="Osuji N."/>
            <person name="Pu L.-L."/>
            <person name="Puazo M."/>
            <person name="Qu C."/>
            <person name="Quiroz J."/>
            <person name="Raj R."/>
            <person name="Weissenberger G."/>
            <person name="Xin Y."/>
            <person name="Zou X."/>
            <person name="Han Y."/>
            <person name="Worley K."/>
            <person name="Muzny D."/>
            <person name="Gibbs R."/>
        </authorList>
    </citation>
    <scope>NUCLEOTIDE SEQUENCE</scope>
    <source>
        <strain evidence="15">Sampled in the wild</strain>
    </source>
</reference>
<keyword evidence="6 12" id="KW-0547">Nucleotide-binding</keyword>
<evidence type="ECO:0000256" key="7">
    <source>
        <dbReference type="ARBA" id="ARBA00022777"/>
    </source>
</evidence>
<dbReference type="InterPro" id="IPR011009">
    <property type="entry name" value="Kinase-like_dom_sf"/>
</dbReference>
<dbReference type="EC" id="2.7.12.1" evidence="2"/>
<comment type="similarity">
    <text evidence="1">Belongs to the protein kinase superfamily. CMGC Ser/Thr protein kinase family. MNB/DYRK subfamily.</text>
</comment>
<feature type="binding site" evidence="12">
    <location>
        <position position="208"/>
    </location>
    <ligand>
        <name>ATP</name>
        <dbReference type="ChEBI" id="CHEBI:30616"/>
    </ligand>
</feature>
<dbReference type="InterPro" id="IPR008271">
    <property type="entry name" value="Ser/Thr_kinase_AS"/>
</dbReference>
<dbReference type="PANTHER" id="PTHR24058">
    <property type="entry name" value="DUAL SPECIFICITY PROTEIN KINASE"/>
    <property type="match status" value="1"/>
</dbReference>
<sequence length="613" mass="68625">MPLSRTRSLLANINGATSSTTSEAYLPHISENSNHLPQLKNQNGDGMKSNQISGEQRILDDSTIQNLQNLNLHVSNQSNRQNQQSLPSVRPVNSDSPKMNRSSPKPTSTLSTPEQILKLFPTKLVPYEHQEILNYPTIYFIGSKAKKRNSDVNAPNNCGYDNEQGAYLHVTHDHIAYRYEVVRVIGRGSFGQVVKVYDHKNLQYVALKMVRNERRFHKQAEEEIKILEHLRKQDKDNTMNIVHILDSFEFRNHMCITFELLSINLYELIKRNQFEGFSIQLVRRFCHSLLHCLDALYVNRIIHCDMKPENVLLKQISKSGIKANFGSSCYEHQRVYTYIQSRFYRAPEVILGARYGMPIDMWSLGCILVELLTGYPLFPGEDEYDQLACIIELLGMPPKSLIQNSKRAKYFFNSTGNPRYCCITVLEDGTNVVGGGLSRRGKARGPPGSKTLTHALKGCDDEVFQDFILKCLEWDPNKRMTPEVGLRHPWLKRRLPPAPQTSMSSGSGQTSNYNDNRIISSTSTKEEKSSNHSSGAVKISSSSTSTATAVPKANEKASNNASGAAKASSSSMTSTDAAVRVAQNNLITPSSQGSKKNSEESRHSHHASAKASS</sequence>
<keyword evidence="16" id="KW-1185">Reference proteome</keyword>
<evidence type="ECO:0000256" key="11">
    <source>
        <dbReference type="ARBA" id="ARBA00051680"/>
    </source>
</evidence>
<organism evidence="15 16">
    <name type="scientific">Ladona fulva</name>
    <name type="common">Scarce chaser dragonfly</name>
    <name type="synonym">Libellula fulva</name>
    <dbReference type="NCBI Taxonomy" id="123851"/>
    <lineage>
        <taxon>Eukaryota</taxon>
        <taxon>Metazoa</taxon>
        <taxon>Ecdysozoa</taxon>
        <taxon>Arthropoda</taxon>
        <taxon>Hexapoda</taxon>
        <taxon>Insecta</taxon>
        <taxon>Pterygota</taxon>
        <taxon>Palaeoptera</taxon>
        <taxon>Odonata</taxon>
        <taxon>Epiprocta</taxon>
        <taxon>Anisoptera</taxon>
        <taxon>Libelluloidea</taxon>
        <taxon>Libellulidae</taxon>
        <taxon>Ladona</taxon>
    </lineage>
</organism>
<proteinExistence type="inferred from homology"/>
<feature type="compositionally biased region" description="Low complexity" evidence="13">
    <location>
        <begin position="531"/>
        <end position="549"/>
    </location>
</feature>
<evidence type="ECO:0000256" key="2">
    <source>
        <dbReference type="ARBA" id="ARBA00013203"/>
    </source>
</evidence>
<dbReference type="FunFam" id="1.10.510.10:FF:000112">
    <property type="entry name" value="Putative dual specificity tyrosine-phosphorylation-regulated kinase 2"/>
    <property type="match status" value="1"/>
</dbReference>
<evidence type="ECO:0000256" key="10">
    <source>
        <dbReference type="ARBA" id="ARBA00049308"/>
    </source>
</evidence>
<comment type="catalytic activity">
    <reaction evidence="11">
        <text>L-tyrosyl-[protein] + ATP = O-phospho-L-tyrosyl-[protein] + ADP + H(+)</text>
        <dbReference type="Rhea" id="RHEA:10596"/>
        <dbReference type="Rhea" id="RHEA-COMP:10136"/>
        <dbReference type="Rhea" id="RHEA-COMP:20101"/>
        <dbReference type="ChEBI" id="CHEBI:15378"/>
        <dbReference type="ChEBI" id="CHEBI:30616"/>
        <dbReference type="ChEBI" id="CHEBI:46858"/>
        <dbReference type="ChEBI" id="CHEBI:61978"/>
        <dbReference type="ChEBI" id="CHEBI:456216"/>
        <dbReference type="EC" id="2.7.12.1"/>
    </reaction>
</comment>
<dbReference type="OrthoDB" id="9332038at2759"/>
<keyword evidence="7" id="KW-0418">Kinase</keyword>
<dbReference type="InterPro" id="IPR017441">
    <property type="entry name" value="Protein_kinase_ATP_BS"/>
</dbReference>
<evidence type="ECO:0000256" key="4">
    <source>
        <dbReference type="ARBA" id="ARBA00022553"/>
    </source>
</evidence>
<dbReference type="SMART" id="SM00220">
    <property type="entry name" value="S_TKc"/>
    <property type="match status" value="1"/>
</dbReference>
<comment type="catalytic activity">
    <reaction evidence="10">
        <text>L-threonyl-[protein] + ATP = O-phospho-L-threonyl-[protein] + ADP + H(+)</text>
        <dbReference type="Rhea" id="RHEA:46608"/>
        <dbReference type="Rhea" id="RHEA-COMP:11060"/>
        <dbReference type="Rhea" id="RHEA-COMP:11605"/>
        <dbReference type="ChEBI" id="CHEBI:15378"/>
        <dbReference type="ChEBI" id="CHEBI:30013"/>
        <dbReference type="ChEBI" id="CHEBI:30616"/>
        <dbReference type="ChEBI" id="CHEBI:61977"/>
        <dbReference type="ChEBI" id="CHEBI:456216"/>
        <dbReference type="EC" id="2.7.12.1"/>
    </reaction>
</comment>
<evidence type="ECO:0000256" key="5">
    <source>
        <dbReference type="ARBA" id="ARBA00022679"/>
    </source>
</evidence>